<dbReference type="Proteomes" id="UP000605361">
    <property type="component" value="Unassembled WGS sequence"/>
</dbReference>
<evidence type="ECO:0000256" key="2">
    <source>
        <dbReference type="SAM" id="MobiDB-lite"/>
    </source>
</evidence>
<protein>
    <submittedName>
        <fullName evidence="3">Uncharacterized protein</fullName>
    </submittedName>
</protein>
<feature type="region of interest" description="Disordered" evidence="2">
    <location>
        <begin position="111"/>
        <end position="213"/>
    </location>
</feature>
<evidence type="ECO:0000313" key="4">
    <source>
        <dbReference type="Proteomes" id="UP000605361"/>
    </source>
</evidence>
<accession>A0A931F0K3</accession>
<feature type="coiled-coil region" evidence="1">
    <location>
        <begin position="25"/>
        <end position="59"/>
    </location>
</feature>
<dbReference type="RefSeq" id="WP_195895435.1">
    <property type="nucleotide sequence ID" value="NZ_JADOGI010000028.1"/>
</dbReference>
<name>A0A931F0K3_9ACTN</name>
<feature type="compositionally biased region" description="Low complexity" evidence="2">
    <location>
        <begin position="198"/>
        <end position="210"/>
    </location>
</feature>
<evidence type="ECO:0000256" key="1">
    <source>
        <dbReference type="SAM" id="Coils"/>
    </source>
</evidence>
<proteinExistence type="predicted"/>
<dbReference type="EMBL" id="JADOGI010000028">
    <property type="protein sequence ID" value="MBF8186458.1"/>
    <property type="molecule type" value="Genomic_DNA"/>
</dbReference>
<gene>
    <name evidence="3" type="ORF">ITP53_12045</name>
</gene>
<keyword evidence="4" id="KW-1185">Reference proteome</keyword>
<evidence type="ECO:0000313" key="3">
    <source>
        <dbReference type="EMBL" id="MBF8186458.1"/>
    </source>
</evidence>
<organism evidence="3 4">
    <name type="scientific">Nonomuraea cypriaca</name>
    <dbReference type="NCBI Taxonomy" id="1187855"/>
    <lineage>
        <taxon>Bacteria</taxon>
        <taxon>Bacillati</taxon>
        <taxon>Actinomycetota</taxon>
        <taxon>Actinomycetes</taxon>
        <taxon>Streptosporangiales</taxon>
        <taxon>Streptosporangiaceae</taxon>
        <taxon>Nonomuraea</taxon>
    </lineage>
</organism>
<reference evidence="3" key="1">
    <citation type="submission" date="2020-11" db="EMBL/GenBank/DDBJ databases">
        <title>Whole-genome analyses of Nonomuraea sp. K274.</title>
        <authorList>
            <person name="Veyisoglu A."/>
        </authorList>
    </citation>
    <scope>NUCLEOTIDE SEQUENCE</scope>
    <source>
        <strain evidence="3">K274</strain>
    </source>
</reference>
<comment type="caution">
    <text evidence="3">The sequence shown here is derived from an EMBL/GenBank/DDBJ whole genome shotgun (WGS) entry which is preliminary data.</text>
</comment>
<dbReference type="AlphaFoldDB" id="A0A931F0K3"/>
<sequence length="246" mass="25874">MMRVLVPARLRKAVRTWFDSRYISIADHRQDIRDALWEVQTLRREMATLHGEVERLKNARQPVVDQAKIADTYRLAQETAKALDWVLQNEVLFWQAIDDLRNHRYENIRRIGGTAGSSGRPPGAYADPTERPLDAPASGVIAGRSSDTSMVGHSADASGSGVMAGRSSDASMVGRSVDGSGSGLITRRSADASTVGRSAEGSGSSLIAGGSADGSGSGLIAGRSADGSASGVIAGRHGEGLGQQCV</sequence>
<keyword evidence="1" id="KW-0175">Coiled coil</keyword>